<dbReference type="AlphaFoldDB" id="A0A8J3H2K2"/>
<keyword evidence="5 8" id="KW-0812">Transmembrane</keyword>
<dbReference type="InterPro" id="IPR000515">
    <property type="entry name" value="MetI-like"/>
</dbReference>
<dbReference type="PROSITE" id="PS50928">
    <property type="entry name" value="ABC_TM1"/>
    <property type="match status" value="1"/>
</dbReference>
<protein>
    <submittedName>
        <fullName evidence="10">ABC transporter permease</fullName>
    </submittedName>
</protein>
<evidence type="ECO:0000256" key="3">
    <source>
        <dbReference type="ARBA" id="ARBA00022448"/>
    </source>
</evidence>
<evidence type="ECO:0000256" key="8">
    <source>
        <dbReference type="RuleBase" id="RU363032"/>
    </source>
</evidence>
<dbReference type="Proteomes" id="UP000626220">
    <property type="component" value="Unassembled WGS sequence"/>
</dbReference>
<evidence type="ECO:0000256" key="6">
    <source>
        <dbReference type="ARBA" id="ARBA00022989"/>
    </source>
</evidence>
<keyword evidence="11" id="KW-1185">Reference proteome</keyword>
<feature type="transmembrane region" description="Helical" evidence="8">
    <location>
        <begin position="70"/>
        <end position="91"/>
    </location>
</feature>
<dbReference type="PANTHER" id="PTHR42929">
    <property type="entry name" value="INNER MEMBRANE ABC TRANSPORTER PERMEASE PROTEIN YDCU-RELATED-RELATED"/>
    <property type="match status" value="1"/>
</dbReference>
<reference evidence="10" key="1">
    <citation type="journal article" date="2014" name="Int. J. Syst. Evol. Microbiol.">
        <title>Complete genome sequence of Corynebacterium casei LMG S-19264T (=DSM 44701T), isolated from a smear-ripened cheese.</title>
        <authorList>
            <consortium name="US DOE Joint Genome Institute (JGI-PGF)"/>
            <person name="Walter F."/>
            <person name="Albersmeier A."/>
            <person name="Kalinowski J."/>
            <person name="Ruckert C."/>
        </authorList>
    </citation>
    <scope>NUCLEOTIDE SEQUENCE</scope>
    <source>
        <strain evidence="10">KCTC 42650</strain>
    </source>
</reference>
<dbReference type="PANTHER" id="PTHR42929:SF1">
    <property type="entry name" value="INNER MEMBRANE ABC TRANSPORTER PERMEASE PROTEIN YDCU-RELATED"/>
    <property type="match status" value="1"/>
</dbReference>
<dbReference type="InterPro" id="IPR035906">
    <property type="entry name" value="MetI-like_sf"/>
</dbReference>
<feature type="transmembrane region" description="Helical" evidence="8">
    <location>
        <begin position="9"/>
        <end position="31"/>
    </location>
</feature>
<comment type="similarity">
    <text evidence="2">Belongs to the binding-protein-dependent transport system permease family. CysTW subfamily.</text>
</comment>
<feature type="transmembrane region" description="Helical" evidence="8">
    <location>
        <begin position="204"/>
        <end position="231"/>
    </location>
</feature>
<dbReference type="Pfam" id="PF00528">
    <property type="entry name" value="BPD_transp_1"/>
    <property type="match status" value="1"/>
</dbReference>
<evidence type="ECO:0000256" key="5">
    <source>
        <dbReference type="ARBA" id="ARBA00022692"/>
    </source>
</evidence>
<evidence type="ECO:0000256" key="4">
    <source>
        <dbReference type="ARBA" id="ARBA00022475"/>
    </source>
</evidence>
<name>A0A8J3H2K2_9RHOB</name>
<dbReference type="CDD" id="cd06261">
    <property type="entry name" value="TM_PBP2"/>
    <property type="match status" value="1"/>
</dbReference>
<dbReference type="SUPFAM" id="SSF161098">
    <property type="entry name" value="MetI-like"/>
    <property type="match status" value="1"/>
</dbReference>
<dbReference type="Gene3D" id="1.10.3720.10">
    <property type="entry name" value="MetI-like"/>
    <property type="match status" value="1"/>
</dbReference>
<sequence length="286" mass="31367">MERQSNRLAVLLTPALILAIVIVSAYGYFAYSSLFAKGPMGSGFAGTITFENYTRVLASASNRSVLFTTLYASVVMSVLTIAIAVPMAMVIVRAKRQWVANLIMLAIAVTFLSGGVTRAYSWLILLGNKGLFNLALTELGMIERPLKLLYNWLGVGIAIVHYLLPFAVFTLVGAVRNLNPSVEEAARSLGASRSVTFWRVTMPMLLPGLMVTLTLIFSIALASFLFPMLLGGGKVRMIANQIYDRMFVDYDIPYAAATSVVFLVSAFVAIWLMTLLSKQVKRLNER</sequence>
<comment type="subcellular location">
    <subcellularLocation>
        <location evidence="1 8">Cell membrane</location>
        <topology evidence="1 8">Multi-pass membrane protein</topology>
    </subcellularLocation>
</comment>
<feature type="transmembrane region" description="Helical" evidence="8">
    <location>
        <begin position="149"/>
        <end position="172"/>
    </location>
</feature>
<keyword evidence="6 8" id="KW-1133">Transmembrane helix</keyword>
<dbReference type="GO" id="GO:0055085">
    <property type="term" value="P:transmembrane transport"/>
    <property type="evidence" value="ECO:0007669"/>
    <property type="project" value="InterPro"/>
</dbReference>
<proteinExistence type="inferred from homology"/>
<evidence type="ECO:0000259" key="9">
    <source>
        <dbReference type="PROSITE" id="PS50928"/>
    </source>
</evidence>
<dbReference type="GO" id="GO:0005886">
    <property type="term" value="C:plasma membrane"/>
    <property type="evidence" value="ECO:0007669"/>
    <property type="project" value="UniProtKB-SubCell"/>
</dbReference>
<keyword evidence="4" id="KW-1003">Cell membrane</keyword>
<gene>
    <name evidence="10" type="ORF">GCM10017056_44990</name>
</gene>
<comment type="caution">
    <text evidence="10">The sequence shown here is derived from an EMBL/GenBank/DDBJ whole genome shotgun (WGS) entry which is preliminary data.</text>
</comment>
<feature type="transmembrane region" description="Helical" evidence="8">
    <location>
        <begin position="252"/>
        <end position="276"/>
    </location>
</feature>
<evidence type="ECO:0000256" key="1">
    <source>
        <dbReference type="ARBA" id="ARBA00004651"/>
    </source>
</evidence>
<keyword evidence="7 8" id="KW-0472">Membrane</keyword>
<evidence type="ECO:0000313" key="11">
    <source>
        <dbReference type="Proteomes" id="UP000626220"/>
    </source>
</evidence>
<dbReference type="RefSeq" id="WP_189682379.1">
    <property type="nucleotide sequence ID" value="NZ_BNCJ01000022.1"/>
</dbReference>
<evidence type="ECO:0000313" key="10">
    <source>
        <dbReference type="EMBL" id="GHF68895.1"/>
    </source>
</evidence>
<dbReference type="EMBL" id="BNCJ01000022">
    <property type="protein sequence ID" value="GHF68895.1"/>
    <property type="molecule type" value="Genomic_DNA"/>
</dbReference>
<evidence type="ECO:0000256" key="7">
    <source>
        <dbReference type="ARBA" id="ARBA00023136"/>
    </source>
</evidence>
<feature type="transmembrane region" description="Helical" evidence="8">
    <location>
        <begin position="98"/>
        <end position="116"/>
    </location>
</feature>
<accession>A0A8J3H2K2</accession>
<keyword evidence="3 8" id="KW-0813">Transport</keyword>
<reference evidence="10" key="2">
    <citation type="submission" date="2020-09" db="EMBL/GenBank/DDBJ databases">
        <authorList>
            <person name="Sun Q."/>
            <person name="Kim S."/>
        </authorList>
    </citation>
    <scope>NUCLEOTIDE SEQUENCE</scope>
    <source>
        <strain evidence="10">KCTC 42650</strain>
    </source>
</reference>
<feature type="domain" description="ABC transmembrane type-1" evidence="9">
    <location>
        <begin position="66"/>
        <end position="273"/>
    </location>
</feature>
<organism evidence="10 11">
    <name type="scientific">Seohaeicola zhoushanensis</name>
    <dbReference type="NCBI Taxonomy" id="1569283"/>
    <lineage>
        <taxon>Bacteria</taxon>
        <taxon>Pseudomonadati</taxon>
        <taxon>Pseudomonadota</taxon>
        <taxon>Alphaproteobacteria</taxon>
        <taxon>Rhodobacterales</taxon>
        <taxon>Roseobacteraceae</taxon>
        <taxon>Seohaeicola</taxon>
    </lineage>
</organism>
<evidence type="ECO:0000256" key="2">
    <source>
        <dbReference type="ARBA" id="ARBA00007069"/>
    </source>
</evidence>